<proteinExistence type="predicted"/>
<feature type="region of interest" description="Disordered" evidence="1">
    <location>
        <begin position="24"/>
        <end position="59"/>
    </location>
</feature>
<organism evidence="2 3">
    <name type="scientific">Geodermatophilus aquaeductus</name>
    <dbReference type="NCBI Taxonomy" id="1564161"/>
    <lineage>
        <taxon>Bacteria</taxon>
        <taxon>Bacillati</taxon>
        <taxon>Actinomycetota</taxon>
        <taxon>Actinomycetes</taxon>
        <taxon>Geodermatophilales</taxon>
        <taxon>Geodermatophilaceae</taxon>
        <taxon>Geodermatophilus</taxon>
    </lineage>
</organism>
<dbReference type="Proteomes" id="UP000317484">
    <property type="component" value="Unassembled WGS sequence"/>
</dbReference>
<dbReference type="AlphaFoldDB" id="A0A521ABB6"/>
<keyword evidence="3" id="KW-1185">Reference proteome</keyword>
<accession>A0A521ABB6</accession>
<protein>
    <submittedName>
        <fullName evidence="2">Uncharacterized protein</fullName>
    </submittedName>
</protein>
<gene>
    <name evidence="2" type="ORF">SAMN06273567_10116</name>
</gene>
<evidence type="ECO:0000313" key="2">
    <source>
        <dbReference type="EMBL" id="SMO32113.1"/>
    </source>
</evidence>
<dbReference type="EMBL" id="FXTJ01000001">
    <property type="protein sequence ID" value="SMO32113.1"/>
    <property type="molecule type" value="Genomic_DNA"/>
</dbReference>
<evidence type="ECO:0000313" key="3">
    <source>
        <dbReference type="Proteomes" id="UP000317484"/>
    </source>
</evidence>
<reference evidence="2 3" key="1">
    <citation type="submission" date="2017-05" db="EMBL/GenBank/DDBJ databases">
        <authorList>
            <person name="Varghese N."/>
            <person name="Submissions S."/>
        </authorList>
    </citation>
    <scope>NUCLEOTIDE SEQUENCE [LARGE SCALE GENOMIC DNA]</scope>
    <source>
        <strain evidence="2 3">DSM 46834</strain>
    </source>
</reference>
<name>A0A521ABB6_9ACTN</name>
<evidence type="ECO:0000256" key="1">
    <source>
        <dbReference type="SAM" id="MobiDB-lite"/>
    </source>
</evidence>
<sequence>MARRAAAGVRCAVAGVRRAACDPWDVGDGPVTKTVPHPAGGLSHRVPAGTVARRDLSET</sequence>